<dbReference type="AlphaFoldDB" id="A0A6M5Z4E0"/>
<gene>
    <name evidence="1" type="ORF">FTUN_8932</name>
</gene>
<dbReference type="RefSeq" id="WP_171475868.1">
    <property type="nucleotide sequence ID" value="NZ_CP053452.2"/>
</dbReference>
<accession>A0A6M5Z4E0</accession>
<dbReference type="KEGG" id="ftj:FTUN_8932"/>
<evidence type="ECO:0000313" key="2">
    <source>
        <dbReference type="Proteomes" id="UP000503447"/>
    </source>
</evidence>
<dbReference type="PROSITE" id="PS51257">
    <property type="entry name" value="PROKAR_LIPOPROTEIN"/>
    <property type="match status" value="1"/>
</dbReference>
<evidence type="ECO:0000313" key="1">
    <source>
        <dbReference type="EMBL" id="QJX01290.1"/>
    </source>
</evidence>
<protein>
    <submittedName>
        <fullName evidence="1">Uncharacterized protein</fullName>
    </submittedName>
</protein>
<dbReference type="EMBL" id="CP053452">
    <property type="protein sequence ID" value="QJX01290.1"/>
    <property type="molecule type" value="Genomic_DNA"/>
</dbReference>
<keyword evidence="2" id="KW-1185">Reference proteome</keyword>
<proteinExistence type="predicted"/>
<sequence length="368" mass="40267">MSLRPMGTPTRTAGIVVAFALAAAGGCELISNRLSKWKMLDQSALENPLKAVGGDGIVFAPAGEDRPLNRDKLAKAQPTELVAYYAPVLIQQRVNTAAGRHPYPPEFDLVGTAQLQRDAKGELKAKVGGEPAVYAIYQKLPIGAREHVQLTYTAWYPAHPRMKAIDLEEADIDSCVLRITLDDQNAPILFETIAACGCFHKAFVEKWVEEAAAKEFGAPERNKKYAVERTIKGDIDWEVAGVVDEPRDQPRRPVVFIKAGDHKVLGVGSTARLKVPPGADTRRYAVTDYAVLYDLPLPNGERAPFFDLGNGGKVRGAERKEGRLLSLIGVDSAGQPRANDQIKLHFDQSTWSDSTIYGRFLRLPPGTL</sequence>
<name>A0A6M5Z4E0_9BACT</name>
<organism evidence="1 2">
    <name type="scientific">Frigoriglobus tundricola</name>
    <dbReference type="NCBI Taxonomy" id="2774151"/>
    <lineage>
        <taxon>Bacteria</taxon>
        <taxon>Pseudomonadati</taxon>
        <taxon>Planctomycetota</taxon>
        <taxon>Planctomycetia</taxon>
        <taxon>Gemmatales</taxon>
        <taxon>Gemmataceae</taxon>
        <taxon>Frigoriglobus</taxon>
    </lineage>
</organism>
<reference evidence="2" key="1">
    <citation type="submission" date="2020-05" db="EMBL/GenBank/DDBJ databases">
        <title>Frigoriglobus tundricola gen. nov., sp. nov., a psychrotolerant cellulolytic planctomycete of the family Gemmataceae with two divergent copies of 16S rRNA gene.</title>
        <authorList>
            <person name="Kulichevskaya I.S."/>
            <person name="Ivanova A.A."/>
            <person name="Naumoff D.G."/>
            <person name="Beletsky A.V."/>
            <person name="Rijpstra W.I.C."/>
            <person name="Sinninghe Damste J.S."/>
            <person name="Mardanov A.V."/>
            <person name="Ravin N.V."/>
            <person name="Dedysh S.N."/>
        </authorList>
    </citation>
    <scope>NUCLEOTIDE SEQUENCE [LARGE SCALE GENOMIC DNA]</scope>
    <source>
        <strain evidence="2">PL17</strain>
    </source>
</reference>
<dbReference type="Proteomes" id="UP000503447">
    <property type="component" value="Chromosome"/>
</dbReference>